<gene>
    <name evidence="1" type="ordered locus">Q7C_932</name>
</gene>
<reference evidence="1 2" key="1">
    <citation type="journal article" date="2012" name="J. Bacteriol.">
        <title>Complete genome sequences of Methylophaga sp. strain JAM1 and Methylophaga sp. strain JAM7.</title>
        <authorList>
            <person name="Villeneuve C."/>
            <person name="Martineau C."/>
            <person name="Mauffrey F."/>
            <person name="Villemur R."/>
        </authorList>
    </citation>
    <scope>NUCLEOTIDE SEQUENCE [LARGE SCALE GENOMIC DNA]</scope>
    <source>
        <strain evidence="1 2">JAM7</strain>
    </source>
</reference>
<proteinExistence type="predicted"/>
<accession>I1YGQ8</accession>
<evidence type="ECO:0000313" key="1">
    <source>
        <dbReference type="EMBL" id="AFJ02101.1"/>
    </source>
</evidence>
<dbReference type="HOGENOM" id="CLU_1179118_0_0_6"/>
<dbReference type="EMBL" id="CP003380">
    <property type="protein sequence ID" value="AFJ02101.1"/>
    <property type="molecule type" value="Genomic_DNA"/>
</dbReference>
<dbReference type="KEGG" id="mec:Q7C_932"/>
<dbReference type="eggNOG" id="ENOG5030ZTP">
    <property type="taxonomic scope" value="Bacteria"/>
</dbReference>
<organism evidence="1 2">
    <name type="scientific">Methylophaga frappieri (strain ATCC BAA-2434 / DSM 25690 / JAM7)</name>
    <dbReference type="NCBI Taxonomy" id="754477"/>
    <lineage>
        <taxon>Bacteria</taxon>
        <taxon>Pseudomonadati</taxon>
        <taxon>Pseudomonadota</taxon>
        <taxon>Gammaproteobacteria</taxon>
        <taxon>Thiotrichales</taxon>
        <taxon>Piscirickettsiaceae</taxon>
        <taxon>Methylophaga</taxon>
    </lineage>
</organism>
<dbReference type="STRING" id="754477.Q7C_932"/>
<evidence type="ECO:0000313" key="2">
    <source>
        <dbReference type="Proteomes" id="UP000009145"/>
    </source>
</evidence>
<dbReference type="AlphaFoldDB" id="I1YGQ8"/>
<keyword evidence="2" id="KW-1185">Reference proteome</keyword>
<dbReference type="PATRIC" id="fig|754477.3.peg.921"/>
<dbReference type="Proteomes" id="UP000009145">
    <property type="component" value="Chromosome"/>
</dbReference>
<sequence length="235" mass="24780">MGHAHVRHGVAADKTIAAHEPEHAGQHLIAAGAVMRVQQHDFVSLRAVDLAGVAQANHVFRVLALAFIAHAGLRHHEGLEAFFPKLGQHGGGGDVGVPLRTALMRGVREDGRRDTVNLVIGQRVFAAQCRGTGSETGCELHGLSPDKKRFAVHTAHRIPRFGAQPFSCSVRSARGTRLALLPPSFLSSSPATVRSARTGAVKEASAGLVRPAGAAEDTALRALTAHGRGLQSQTR</sequence>
<name>I1YGQ8_METFJ</name>
<protein>
    <submittedName>
        <fullName evidence="1">Uncharacterized protein</fullName>
    </submittedName>
</protein>